<evidence type="ECO:0000313" key="9">
    <source>
        <dbReference type="Proteomes" id="UP001217485"/>
    </source>
</evidence>
<feature type="transmembrane region" description="Helical" evidence="6">
    <location>
        <begin position="389"/>
        <end position="410"/>
    </location>
</feature>
<sequence length="416" mass="41949">MSSPPAGLSRHPDFLRLWAAQAVSAVGSRISRTALPVIAIVSLGADASGVAVLSAVSTAPGVLAGLFAGGLVDRSRKRPLLVGADLARAALILSVPIAAWTGTLTLLQLSVVAALVGMATSLFQIADNAYLPALVGQEHLVKANARLEGTEAAAEIAGPGAAGILIQALTAPVTMVVDALSYLVSAALLGRIRAAEAPAVPAGGGGDGGASLVEDLRVGLRHGLGHPVVGATFLAMGAHALLLGGAFSALYMLYLLEHLLLDTTTVGLIISVGGIGALGGSFLAGWLGRRLGAGPAMILSLFMSQAGCALIPLAAQLGRLAIPALVVHQLVGDAFLMAFMIHAVSARQSMLPLHVLGRVDATLHVLTGALLPAGTLAAGWLAGRIGVEATVWAFVIAGFAAPLLLVRPAVWRLRAA</sequence>
<keyword evidence="4 6" id="KW-1133">Transmembrane helix</keyword>
<feature type="transmembrane region" description="Helical" evidence="6">
    <location>
        <begin position="361"/>
        <end position="383"/>
    </location>
</feature>
<dbReference type="PANTHER" id="PTHR23513">
    <property type="entry name" value="INTEGRAL MEMBRANE EFFLUX PROTEIN-RELATED"/>
    <property type="match status" value="1"/>
</dbReference>
<feature type="transmembrane region" description="Helical" evidence="6">
    <location>
        <begin position="228"/>
        <end position="254"/>
    </location>
</feature>
<dbReference type="InterPro" id="IPR020846">
    <property type="entry name" value="MFS_dom"/>
</dbReference>
<feature type="transmembrane region" description="Helical" evidence="6">
    <location>
        <begin position="266"/>
        <end position="287"/>
    </location>
</feature>
<dbReference type="RefSeq" id="WP_272093468.1">
    <property type="nucleotide sequence ID" value="NZ_JAQNDK010000001.1"/>
</dbReference>
<dbReference type="Gene3D" id="1.20.1250.20">
    <property type="entry name" value="MFS general substrate transporter like domains"/>
    <property type="match status" value="1"/>
</dbReference>
<comment type="caution">
    <text evidence="8">The sequence shown here is derived from an EMBL/GenBank/DDBJ whole genome shotgun (WGS) entry which is preliminary data.</text>
</comment>
<feature type="domain" description="Major facilitator superfamily (MFS) profile" evidence="7">
    <location>
        <begin position="228"/>
        <end position="416"/>
    </location>
</feature>
<accession>A0ABT5BRH2</accession>
<evidence type="ECO:0000256" key="2">
    <source>
        <dbReference type="ARBA" id="ARBA00022475"/>
    </source>
</evidence>
<evidence type="ECO:0000256" key="3">
    <source>
        <dbReference type="ARBA" id="ARBA00022692"/>
    </source>
</evidence>
<organism evidence="8 9">
    <name type="scientific">Sorangium atrum</name>
    <dbReference type="NCBI Taxonomy" id="2995308"/>
    <lineage>
        <taxon>Bacteria</taxon>
        <taxon>Pseudomonadati</taxon>
        <taxon>Myxococcota</taxon>
        <taxon>Polyangia</taxon>
        <taxon>Polyangiales</taxon>
        <taxon>Polyangiaceae</taxon>
        <taxon>Sorangium</taxon>
    </lineage>
</organism>
<feature type="transmembrane region" description="Helical" evidence="6">
    <location>
        <begin position="294"/>
        <end position="314"/>
    </location>
</feature>
<evidence type="ECO:0000259" key="7">
    <source>
        <dbReference type="PROSITE" id="PS50850"/>
    </source>
</evidence>
<keyword evidence="5 6" id="KW-0472">Membrane</keyword>
<feature type="transmembrane region" description="Helical" evidence="6">
    <location>
        <begin position="320"/>
        <end position="341"/>
    </location>
</feature>
<dbReference type="SUPFAM" id="SSF103473">
    <property type="entry name" value="MFS general substrate transporter"/>
    <property type="match status" value="1"/>
</dbReference>
<dbReference type="CDD" id="cd06173">
    <property type="entry name" value="MFS_MefA_like"/>
    <property type="match status" value="1"/>
</dbReference>
<reference evidence="8 9" key="1">
    <citation type="submission" date="2023-01" db="EMBL/GenBank/DDBJ databases">
        <title>Minimal conservation of predation-associated metabolite biosynthetic gene clusters underscores biosynthetic potential of Myxococcota including descriptions for ten novel species: Archangium lansinium sp. nov., Myxococcus landrumus sp. nov., Nannocystis bai.</title>
        <authorList>
            <person name="Ahearne A."/>
            <person name="Stevens C."/>
            <person name="Dowd S."/>
        </authorList>
    </citation>
    <scope>NUCLEOTIDE SEQUENCE [LARGE SCALE GENOMIC DNA]</scope>
    <source>
        <strain evidence="8 9">WIWO2</strain>
    </source>
</reference>
<dbReference type="Pfam" id="PF07690">
    <property type="entry name" value="MFS_1"/>
    <property type="match status" value="1"/>
</dbReference>
<evidence type="ECO:0000256" key="6">
    <source>
        <dbReference type="SAM" id="Phobius"/>
    </source>
</evidence>
<evidence type="ECO:0000256" key="1">
    <source>
        <dbReference type="ARBA" id="ARBA00004651"/>
    </source>
</evidence>
<evidence type="ECO:0000256" key="4">
    <source>
        <dbReference type="ARBA" id="ARBA00022989"/>
    </source>
</evidence>
<dbReference type="InterPro" id="IPR011701">
    <property type="entry name" value="MFS"/>
</dbReference>
<comment type="subcellular location">
    <subcellularLocation>
        <location evidence="1">Cell membrane</location>
        <topology evidence="1">Multi-pass membrane protein</topology>
    </subcellularLocation>
</comment>
<keyword evidence="3 6" id="KW-0812">Transmembrane</keyword>
<protein>
    <submittedName>
        <fullName evidence="8">MFS transporter</fullName>
    </submittedName>
</protein>
<gene>
    <name evidence="8" type="ORF">POL72_03000</name>
</gene>
<keyword evidence="2" id="KW-1003">Cell membrane</keyword>
<evidence type="ECO:0000313" key="8">
    <source>
        <dbReference type="EMBL" id="MDC0676692.1"/>
    </source>
</evidence>
<dbReference type="PANTHER" id="PTHR23513:SF6">
    <property type="entry name" value="MAJOR FACILITATOR SUPERFAMILY ASSOCIATED DOMAIN-CONTAINING PROTEIN"/>
    <property type="match status" value="1"/>
</dbReference>
<dbReference type="EMBL" id="JAQNDK010000001">
    <property type="protein sequence ID" value="MDC0676692.1"/>
    <property type="molecule type" value="Genomic_DNA"/>
</dbReference>
<keyword evidence="9" id="KW-1185">Reference proteome</keyword>
<dbReference type="InterPro" id="IPR036259">
    <property type="entry name" value="MFS_trans_sf"/>
</dbReference>
<feature type="transmembrane region" description="Helical" evidence="6">
    <location>
        <begin position="50"/>
        <end position="72"/>
    </location>
</feature>
<dbReference type="Proteomes" id="UP001217485">
    <property type="component" value="Unassembled WGS sequence"/>
</dbReference>
<name>A0ABT5BRH2_9BACT</name>
<dbReference type="PROSITE" id="PS50850">
    <property type="entry name" value="MFS"/>
    <property type="match status" value="1"/>
</dbReference>
<evidence type="ECO:0000256" key="5">
    <source>
        <dbReference type="ARBA" id="ARBA00023136"/>
    </source>
</evidence>
<proteinExistence type="predicted"/>